<dbReference type="Pfam" id="PF18545">
    <property type="entry name" value="HalOD1"/>
    <property type="match status" value="1"/>
</dbReference>
<evidence type="ECO:0000313" key="3">
    <source>
        <dbReference type="EMBL" id="MFC5367408.1"/>
    </source>
</evidence>
<dbReference type="RefSeq" id="WP_227229665.1">
    <property type="nucleotide sequence ID" value="NZ_JAJCVJ010000002.1"/>
</dbReference>
<name>A0ABD5RBU4_9EURY</name>
<proteinExistence type="predicted"/>
<evidence type="ECO:0000259" key="2">
    <source>
        <dbReference type="Pfam" id="PF18545"/>
    </source>
</evidence>
<dbReference type="AlphaFoldDB" id="A0ABD5RBU4"/>
<feature type="compositionally biased region" description="Basic and acidic residues" evidence="1">
    <location>
        <begin position="21"/>
        <end position="32"/>
    </location>
</feature>
<dbReference type="Proteomes" id="UP001596201">
    <property type="component" value="Unassembled WGS sequence"/>
</dbReference>
<gene>
    <name evidence="3" type="ORF">ACFPJ5_10700</name>
</gene>
<keyword evidence="4" id="KW-1185">Reference proteome</keyword>
<sequence>MNSSYASNGAGSANTGDDDAPDRIELTHDPNHHVGTTVARGIAEVTGTPVEHLDAELNDYVDPDALDRLFAARLDGTDRDEGRVVFPMQGCLVEVYADYRVVVTREE</sequence>
<organism evidence="3 4">
    <name type="scientific">Salinirubrum litoreum</name>
    <dbReference type="NCBI Taxonomy" id="1126234"/>
    <lineage>
        <taxon>Archaea</taxon>
        <taxon>Methanobacteriati</taxon>
        <taxon>Methanobacteriota</taxon>
        <taxon>Stenosarchaea group</taxon>
        <taxon>Halobacteria</taxon>
        <taxon>Halobacteriales</taxon>
        <taxon>Haloferacaceae</taxon>
        <taxon>Salinirubrum</taxon>
    </lineage>
</organism>
<accession>A0ABD5RBU4</accession>
<feature type="compositionally biased region" description="Low complexity" evidence="1">
    <location>
        <begin position="1"/>
        <end position="15"/>
    </location>
</feature>
<reference evidence="3 4" key="1">
    <citation type="journal article" date="2019" name="Int. J. Syst. Evol. Microbiol.">
        <title>The Global Catalogue of Microorganisms (GCM) 10K type strain sequencing project: providing services to taxonomists for standard genome sequencing and annotation.</title>
        <authorList>
            <consortium name="The Broad Institute Genomics Platform"/>
            <consortium name="The Broad Institute Genome Sequencing Center for Infectious Disease"/>
            <person name="Wu L."/>
            <person name="Ma J."/>
        </authorList>
    </citation>
    <scope>NUCLEOTIDE SEQUENCE [LARGE SCALE GENOMIC DNA]</scope>
    <source>
        <strain evidence="3 4">CGMCC 1.12237</strain>
    </source>
</reference>
<comment type="caution">
    <text evidence="3">The sequence shown here is derived from an EMBL/GenBank/DDBJ whole genome shotgun (WGS) entry which is preliminary data.</text>
</comment>
<protein>
    <submittedName>
        <fullName evidence="3">HalOD1 output domain-containing protein</fullName>
    </submittedName>
</protein>
<dbReference type="EMBL" id="JBHSKX010000002">
    <property type="protein sequence ID" value="MFC5367408.1"/>
    <property type="molecule type" value="Genomic_DNA"/>
</dbReference>
<evidence type="ECO:0000313" key="4">
    <source>
        <dbReference type="Proteomes" id="UP001596201"/>
    </source>
</evidence>
<dbReference type="InterPro" id="IPR040624">
    <property type="entry name" value="HalOD1"/>
</dbReference>
<evidence type="ECO:0000256" key="1">
    <source>
        <dbReference type="SAM" id="MobiDB-lite"/>
    </source>
</evidence>
<feature type="region of interest" description="Disordered" evidence="1">
    <location>
        <begin position="1"/>
        <end position="33"/>
    </location>
</feature>
<feature type="domain" description="Halobacterial output" evidence="2">
    <location>
        <begin position="34"/>
        <end position="104"/>
    </location>
</feature>